<dbReference type="PROSITE" id="PS51257">
    <property type="entry name" value="PROKAR_LIPOPROTEIN"/>
    <property type="match status" value="1"/>
</dbReference>
<reference evidence="2" key="1">
    <citation type="submission" date="2015-07" db="EMBL/GenBank/DDBJ databases">
        <title>Fjat-14235 jcm11544.</title>
        <authorList>
            <person name="Liu B."/>
            <person name="Wang J."/>
            <person name="Zhu Y."/>
            <person name="Liu G."/>
            <person name="Chen Q."/>
            <person name="Chen Z."/>
            <person name="Lan J."/>
            <person name="Che J."/>
            <person name="Ge C."/>
            <person name="Shi H."/>
            <person name="Pan Z."/>
            <person name="Liu X."/>
        </authorList>
    </citation>
    <scope>NUCLEOTIDE SEQUENCE [LARGE SCALE GENOMIC DNA]</scope>
    <source>
        <strain evidence="2">JCM 11544</strain>
    </source>
</reference>
<dbReference type="EMBL" id="LGUE01000004">
    <property type="protein sequence ID" value="KON84593.1"/>
    <property type="molecule type" value="Genomic_DNA"/>
</dbReference>
<proteinExistence type="predicted"/>
<comment type="caution">
    <text evidence="1">The sequence shown here is derived from an EMBL/GenBank/DDBJ whole genome shotgun (WGS) entry which is preliminary data.</text>
</comment>
<dbReference type="RefSeq" id="WP_053428188.1">
    <property type="nucleotide sequence ID" value="NZ_LGUE01000004.1"/>
</dbReference>
<evidence type="ECO:0000313" key="1">
    <source>
        <dbReference type="EMBL" id="KON84593.1"/>
    </source>
</evidence>
<name>A0A0M0G4A1_9BACI</name>
<dbReference type="PATRIC" id="fig|189381.12.peg.2242"/>
<accession>A0A0M0G4A1</accession>
<dbReference type="InterPro" id="IPR012873">
    <property type="entry name" value="DUF1672"/>
</dbReference>
<dbReference type="Pfam" id="PF07901">
    <property type="entry name" value="DUF1672"/>
    <property type="match status" value="1"/>
</dbReference>
<dbReference type="AlphaFoldDB" id="A0A0M0G4A1"/>
<keyword evidence="2" id="KW-1185">Reference proteome</keyword>
<organism evidence="1 2">
    <name type="scientific">Rossellomorea marisflavi</name>
    <dbReference type="NCBI Taxonomy" id="189381"/>
    <lineage>
        <taxon>Bacteria</taxon>
        <taxon>Bacillati</taxon>
        <taxon>Bacillota</taxon>
        <taxon>Bacilli</taxon>
        <taxon>Bacillales</taxon>
        <taxon>Bacillaceae</taxon>
        <taxon>Rossellomorea</taxon>
    </lineage>
</organism>
<protein>
    <recommendedName>
        <fullName evidence="3">DUF1672 family protein</fullName>
    </recommendedName>
</protein>
<dbReference type="Proteomes" id="UP000037405">
    <property type="component" value="Unassembled WGS sequence"/>
</dbReference>
<dbReference type="OrthoDB" id="2360336at2"/>
<evidence type="ECO:0000313" key="2">
    <source>
        <dbReference type="Proteomes" id="UP000037405"/>
    </source>
</evidence>
<sequence length="313" mass="35350">MKHKWKLFLCGISISLLLGGCFGVDSGKKSEAKKTDTKQGVDDRPEDRFESALTYTGEGYDLPGGEENEKIAKEHKDEVVKATKDYLKEKYNTDIEVHNMVGNKDGVTVFFESIGDVHFYSTAIVPIDSDNQKVLSDKVWTLEGEVEKGIETGLYALKMKDEFKNLDSLIESLIEEDKNIVGRKIEALQNVGGNGFMTPYYIVQPLDAEEALKDAYDLYISSSQKNTDEIINSIKEINNEDFLFSIQFFMKTAKEQPNKDTFNKVKESLETSNNLPSGTYVIQINDNYIDKESSEGYKKNSISLEVFEGIKKN</sequence>
<gene>
    <name evidence="1" type="ORF">AF331_11130</name>
</gene>
<evidence type="ECO:0008006" key="3">
    <source>
        <dbReference type="Google" id="ProtNLM"/>
    </source>
</evidence>